<evidence type="ECO:0008006" key="3">
    <source>
        <dbReference type="Google" id="ProtNLM"/>
    </source>
</evidence>
<dbReference type="Proteomes" id="UP000197007">
    <property type="component" value="Chromosome"/>
</dbReference>
<name>A0A1Z4BMZ0_9FLAO</name>
<keyword evidence="2" id="KW-1185">Reference proteome</keyword>
<dbReference type="EMBL" id="CP022022">
    <property type="protein sequence ID" value="ASF42618.1"/>
    <property type="molecule type" value="Genomic_DNA"/>
</dbReference>
<gene>
    <name evidence="1" type="ORF">CBG49_05780</name>
</gene>
<dbReference type="AlphaFoldDB" id="A0A1Z4BMZ0"/>
<dbReference type="KEGG" id="capn:CBG49_05780"/>
<sequence length="210" mass="24712">MQTNQFKNVLFTPYIGEKYQQGYQGKKVLVLGESHYSADENGNASLDDPTFTNYIVQEFINYQKGKRGHSNWMNTFTKFAKVFHNGDLSTNEIVDFWERVAFYNYVQEPMAAPRQSPTTEQFTKSEKAFWEVLEVCRPDIIVVWSHRLWVKMPYTGEYQSKENTFINKGKGFYYYKVGNKEIAAMYIPHPSAQNFQYQTVYNELKEAFNL</sequence>
<evidence type="ECO:0000313" key="1">
    <source>
        <dbReference type="EMBL" id="ASF42618.1"/>
    </source>
</evidence>
<reference evidence="2" key="1">
    <citation type="submission" date="2017-06" db="EMBL/GenBank/DDBJ databases">
        <title>Complete genome sequence of Capnocytophaga sp. KCOM 1579 (=ChDC OS43) isolated from a human refractory periapical abscess lesion.</title>
        <authorList>
            <person name="Kook J.-K."/>
            <person name="Park S.-N."/>
            <person name="Lim Y.K."/>
            <person name="Roh H."/>
        </authorList>
    </citation>
    <scope>NUCLEOTIDE SEQUENCE [LARGE SCALE GENOMIC DNA]</scope>
    <source>
        <strain evidence="2">ChDC OS43</strain>
    </source>
</reference>
<accession>A0A1Z4BMZ0</accession>
<protein>
    <recommendedName>
        <fullName evidence="3">Uracil-DNA glycosylase</fullName>
    </recommendedName>
</protein>
<evidence type="ECO:0000313" key="2">
    <source>
        <dbReference type="Proteomes" id="UP000197007"/>
    </source>
</evidence>
<dbReference type="RefSeq" id="WP_088593744.1">
    <property type="nucleotide sequence ID" value="NZ_CP022022.1"/>
</dbReference>
<proteinExistence type="predicted"/>
<organism evidence="1 2">
    <name type="scientific">Capnocytophaga endodontalis</name>
    <dbReference type="NCBI Taxonomy" id="2708117"/>
    <lineage>
        <taxon>Bacteria</taxon>
        <taxon>Pseudomonadati</taxon>
        <taxon>Bacteroidota</taxon>
        <taxon>Flavobacteriia</taxon>
        <taxon>Flavobacteriales</taxon>
        <taxon>Flavobacteriaceae</taxon>
        <taxon>Capnocytophaga</taxon>
    </lineage>
</organism>